<feature type="transmembrane region" description="Helical" evidence="10">
    <location>
        <begin position="724"/>
        <end position="742"/>
    </location>
</feature>
<dbReference type="AlphaFoldDB" id="A0A3L6ENC5"/>
<dbReference type="PANTHER" id="PTHR19229">
    <property type="entry name" value="ATP-BINDING CASSETTE TRANSPORTER SUBFAMILY A ABCA"/>
    <property type="match status" value="1"/>
</dbReference>
<dbReference type="CDD" id="cd03263">
    <property type="entry name" value="ABC_subfamily_A"/>
    <property type="match status" value="1"/>
</dbReference>
<evidence type="ECO:0000256" key="5">
    <source>
        <dbReference type="ARBA" id="ARBA00022741"/>
    </source>
</evidence>
<dbReference type="Pfam" id="PF00005">
    <property type="entry name" value="ABC_tran"/>
    <property type="match status" value="1"/>
</dbReference>
<feature type="transmembrane region" description="Helical" evidence="10">
    <location>
        <begin position="666"/>
        <end position="687"/>
    </location>
</feature>
<evidence type="ECO:0000256" key="7">
    <source>
        <dbReference type="ARBA" id="ARBA00022989"/>
    </source>
</evidence>
<reference evidence="12 13" key="1">
    <citation type="journal article" date="2018" name="Nat. Genet.">
        <title>Extensive intraspecific gene order and gene structural variations between Mo17 and other maize genomes.</title>
        <authorList>
            <person name="Sun S."/>
            <person name="Zhou Y."/>
            <person name="Chen J."/>
            <person name="Shi J."/>
            <person name="Zhao H."/>
            <person name="Zhao H."/>
            <person name="Song W."/>
            <person name="Zhang M."/>
            <person name="Cui Y."/>
            <person name="Dong X."/>
            <person name="Liu H."/>
            <person name="Ma X."/>
            <person name="Jiao Y."/>
            <person name="Wang B."/>
            <person name="Wei X."/>
            <person name="Stein J.C."/>
            <person name="Glaubitz J.C."/>
            <person name="Lu F."/>
            <person name="Yu G."/>
            <person name="Liang C."/>
            <person name="Fengler K."/>
            <person name="Li B."/>
            <person name="Rafalski A."/>
            <person name="Schnable P.S."/>
            <person name="Ware D.H."/>
            <person name="Buckler E.S."/>
            <person name="Lai J."/>
        </authorList>
    </citation>
    <scope>NUCLEOTIDE SEQUENCE [LARGE SCALE GENOMIC DNA]</scope>
    <source>
        <strain evidence="13">cv. Missouri 17</strain>
        <tissue evidence="12">Seedling</tissue>
    </source>
</reference>
<evidence type="ECO:0000313" key="12">
    <source>
        <dbReference type="EMBL" id="PWZ22456.1"/>
    </source>
</evidence>
<dbReference type="InterPro" id="IPR003593">
    <property type="entry name" value="AAA+_ATPase"/>
</dbReference>
<dbReference type="InterPro" id="IPR003439">
    <property type="entry name" value="ABC_transporter-like_ATP-bd"/>
</dbReference>
<dbReference type="GO" id="GO:0016020">
    <property type="term" value="C:membrane"/>
    <property type="evidence" value="ECO:0007669"/>
    <property type="project" value="UniProtKB-SubCell"/>
</dbReference>
<dbReference type="Proteomes" id="UP000251960">
    <property type="component" value="Chromosome 5"/>
</dbReference>
<keyword evidence="8 10" id="KW-0472">Membrane</keyword>
<dbReference type="Gene3D" id="3.40.50.300">
    <property type="entry name" value="P-loop containing nucleotide triphosphate hydrolases"/>
    <property type="match status" value="1"/>
</dbReference>
<feature type="domain" description="ABC transporter" evidence="11">
    <location>
        <begin position="864"/>
        <end position="1101"/>
    </location>
</feature>
<keyword evidence="3" id="KW-0813">Transport</keyword>
<dbReference type="SMART" id="SM00382">
    <property type="entry name" value="AAA"/>
    <property type="match status" value="1"/>
</dbReference>
<dbReference type="EMBL" id="NCVQ01000006">
    <property type="protein sequence ID" value="PWZ22456.1"/>
    <property type="molecule type" value="Genomic_DNA"/>
</dbReference>
<dbReference type="SUPFAM" id="SSF52540">
    <property type="entry name" value="P-loop containing nucleoside triphosphate hydrolases"/>
    <property type="match status" value="1"/>
</dbReference>
<keyword evidence="7 10" id="KW-1133">Transmembrane helix</keyword>
<feature type="transmembrane region" description="Helical" evidence="10">
    <location>
        <begin position="693"/>
        <end position="712"/>
    </location>
</feature>
<proteinExistence type="inferred from homology"/>
<evidence type="ECO:0000313" key="13">
    <source>
        <dbReference type="Proteomes" id="UP000251960"/>
    </source>
</evidence>
<feature type="transmembrane region" description="Helical" evidence="10">
    <location>
        <begin position="773"/>
        <end position="794"/>
    </location>
</feature>
<evidence type="ECO:0000256" key="10">
    <source>
        <dbReference type="SAM" id="Phobius"/>
    </source>
</evidence>
<dbReference type="FunFam" id="3.40.50.300:FF:000665">
    <property type="entry name" value="ABC transporter A family member 2"/>
    <property type="match status" value="1"/>
</dbReference>
<keyword evidence="4 10" id="KW-0812">Transmembrane</keyword>
<dbReference type="InterPro" id="IPR027417">
    <property type="entry name" value="P-loop_NTPase"/>
</dbReference>
<sequence>MGASRLEQTDALFRKNLVIQRRACKTNCCLILFPLALCSVIGGLQIAINHASSQGGGGATPAIRLDCSCSNVSVDENALGGIQCPDECPLPRAPKWPPVVRTPSPEYRAVQDGLFPFADLPDASCRAEGSCPATFLVTGDNHSFVGSKFFFWVFYICILSLDTLLIFTHTFTSSSFLHLLHKNYSTMPTNVVSVYLRFLHSGPTKTKSPNLLPFPNLSAQAQAQQPSTAVTVGSSLFGPTPPSALLELRLPAHPTFSPAPPLPALLELRPPARRSAQHRRRLPCSSSGHPPAGPGPPQQALLELRPPARPVCVHPLERVDDDAGRRGPHGVGDVADEAAQRVRVATVEHAAERGGAVCPQRERRDAQPVCRAQRRVALPVDHRARDVLATTEYDARASRKGASQAAFRARSCVLGAGGRDLVGERRLVDEDEGELRVARGVGGVQAGVEDRHGEAPRMEQRGELERRTDVALERQQKQNEVVAMQGVIDNILPTHSSSVNLSADVSILSDFVLADDGEFRRSFLQNKCSPNLTLSYPVQYGNNVVSQAYDFLSSDQNNFNLIISYNSTNDYGVYDESEQSIPVINQAGPVQKPNSVQVPRLANMASNAYLHLKGNGLKMSFEFVKEMPRAAIPVHDGQFDLAPYIGQLPFVWTMELLFPNNYGMQFIFYFAYMNLQISFAFLMTTYFSSVRTATVTGYLYIFVSGLLSQFMFRPYVEDSNISRIWITLMELLPAFSLYRIVYEFSRFAQVQPENYMASSGIQWADMTNPESGLAGVLTIMLLEWLLFLLFAFYLDHFRSFKDGIRKAAALVRSRIHGNHSEAAQQQNVQLQEFRASIQMERTDVVKEREIVEQISKESDRSYSVICDNLGKVYRGKDGNVDKIAVRGISISMSCGQCFGVLGPNGAGKTTLINMLTGFCKPTSGTAYVQGMDIRFDMDRIYTGIGVCPQDDLLWESLTGREHLLFYGRLKKLKAAALSEAIEQSLRSMHLLAGGVADKLVGKYSGGMKRRLSVAISLIGDPKVVYMDEPSSGLDPASRKNLWKAVKSAKQDRTIVLTTHSMEEADVLCDRIGIISNGSLQCIGSSKELKDRYGGSCLLTVTTPAGGQEEEEEVERLVQSISPAANRVYRVSGTQKFEMPKRGMKISAVFQAMEQAKSSLDIVAWGLADTTLEDVFVRVAKQTDMSTVTA</sequence>
<accession>A0A3L6ENC5</accession>
<dbReference type="GO" id="GO:0140359">
    <property type="term" value="F:ABC-type transporter activity"/>
    <property type="evidence" value="ECO:0007669"/>
    <property type="project" value="InterPro"/>
</dbReference>
<keyword evidence="6" id="KW-0067">ATP-binding</keyword>
<protein>
    <submittedName>
        <fullName evidence="12">ABC transporter A family member 3</fullName>
    </submittedName>
</protein>
<dbReference type="PANTHER" id="PTHR19229:SF127">
    <property type="entry name" value="ABC TRANSPORTER DOMAIN-CONTAINING PROTEIN"/>
    <property type="match status" value="1"/>
</dbReference>
<comment type="subcellular location">
    <subcellularLocation>
        <location evidence="1">Membrane</location>
        <topology evidence="1">Multi-pass membrane protein</topology>
    </subcellularLocation>
</comment>
<evidence type="ECO:0000256" key="6">
    <source>
        <dbReference type="ARBA" id="ARBA00022840"/>
    </source>
</evidence>
<dbReference type="GO" id="GO:0016887">
    <property type="term" value="F:ATP hydrolysis activity"/>
    <property type="evidence" value="ECO:0007669"/>
    <property type="project" value="InterPro"/>
</dbReference>
<evidence type="ECO:0000256" key="1">
    <source>
        <dbReference type="ARBA" id="ARBA00004141"/>
    </source>
</evidence>
<evidence type="ECO:0000256" key="2">
    <source>
        <dbReference type="ARBA" id="ARBA00008526"/>
    </source>
</evidence>
<evidence type="ECO:0000256" key="4">
    <source>
        <dbReference type="ARBA" id="ARBA00022692"/>
    </source>
</evidence>
<evidence type="ECO:0000256" key="9">
    <source>
        <dbReference type="SAM" id="MobiDB-lite"/>
    </source>
</evidence>
<dbReference type="InterPro" id="IPR017871">
    <property type="entry name" value="ABC_transporter-like_CS"/>
</dbReference>
<dbReference type="Pfam" id="PF24526">
    <property type="entry name" value="ABCA12_C"/>
    <property type="match status" value="1"/>
</dbReference>
<organism evidence="12 13">
    <name type="scientific">Zea mays</name>
    <name type="common">Maize</name>
    <dbReference type="NCBI Taxonomy" id="4577"/>
    <lineage>
        <taxon>Eukaryota</taxon>
        <taxon>Viridiplantae</taxon>
        <taxon>Streptophyta</taxon>
        <taxon>Embryophyta</taxon>
        <taxon>Tracheophyta</taxon>
        <taxon>Spermatophyta</taxon>
        <taxon>Magnoliopsida</taxon>
        <taxon>Liliopsida</taxon>
        <taxon>Poales</taxon>
        <taxon>Poaceae</taxon>
        <taxon>PACMAD clade</taxon>
        <taxon>Panicoideae</taxon>
        <taxon>Andropogonodae</taxon>
        <taxon>Andropogoneae</taxon>
        <taxon>Tripsacinae</taxon>
        <taxon>Zea</taxon>
    </lineage>
</organism>
<dbReference type="InterPro" id="IPR026082">
    <property type="entry name" value="ABCA"/>
</dbReference>
<dbReference type="GO" id="GO:0005524">
    <property type="term" value="F:ATP binding"/>
    <property type="evidence" value="ECO:0007669"/>
    <property type="project" value="UniProtKB-KW"/>
</dbReference>
<feature type="compositionally biased region" description="Basic residues" evidence="9">
    <location>
        <begin position="272"/>
        <end position="282"/>
    </location>
</feature>
<evidence type="ECO:0000256" key="8">
    <source>
        <dbReference type="ARBA" id="ARBA00023136"/>
    </source>
</evidence>
<name>A0A3L6ENC5_MAIZE</name>
<comment type="caution">
    <text evidence="12">The sequence shown here is derived from an EMBL/GenBank/DDBJ whole genome shotgun (WGS) entry which is preliminary data.</text>
</comment>
<feature type="region of interest" description="Disordered" evidence="9">
    <location>
        <begin position="272"/>
        <end position="302"/>
    </location>
</feature>
<comment type="similarity">
    <text evidence="2">Belongs to the ABC transporter superfamily. ABCA family. CPR flippase (TC 3.A.1.211) subfamily.</text>
</comment>
<dbReference type="PROSITE" id="PS00211">
    <property type="entry name" value="ABC_TRANSPORTER_1"/>
    <property type="match status" value="1"/>
</dbReference>
<evidence type="ECO:0000256" key="3">
    <source>
        <dbReference type="ARBA" id="ARBA00022448"/>
    </source>
</evidence>
<feature type="transmembrane region" description="Helical" evidence="10">
    <location>
        <begin position="149"/>
        <end position="167"/>
    </location>
</feature>
<gene>
    <name evidence="12" type="primary">ABCA3</name>
    <name evidence="12" type="ORF">Zm00014a_031354</name>
</gene>
<dbReference type="PROSITE" id="PS50893">
    <property type="entry name" value="ABC_TRANSPORTER_2"/>
    <property type="match status" value="1"/>
</dbReference>
<dbReference type="ExpressionAtlas" id="A0A3L6ENC5">
    <property type="expression patterns" value="baseline and differential"/>
</dbReference>
<keyword evidence="5" id="KW-0547">Nucleotide-binding</keyword>
<evidence type="ECO:0000259" key="11">
    <source>
        <dbReference type="PROSITE" id="PS50893"/>
    </source>
</evidence>